<evidence type="ECO:0000313" key="12">
    <source>
        <dbReference type="RefSeq" id="XP_022251332.1"/>
    </source>
</evidence>
<dbReference type="PANTHER" id="PTHR24058">
    <property type="entry name" value="DUAL SPECIFICITY PROTEIN KINASE"/>
    <property type="match status" value="1"/>
</dbReference>
<evidence type="ECO:0000256" key="3">
    <source>
        <dbReference type="ARBA" id="ARBA00022679"/>
    </source>
</evidence>
<feature type="region of interest" description="Disordered" evidence="9">
    <location>
        <begin position="355"/>
        <end position="381"/>
    </location>
</feature>
<keyword evidence="11" id="KW-1185">Reference proteome</keyword>
<dbReference type="Pfam" id="PF00069">
    <property type="entry name" value="Pkinase"/>
    <property type="match status" value="1"/>
</dbReference>
<feature type="domain" description="Protein kinase" evidence="10">
    <location>
        <begin position="49"/>
        <end position="345"/>
    </location>
</feature>
<comment type="similarity">
    <text evidence="1">Belongs to the protein kinase superfamily. CMGC Ser/Thr protein kinase family. MNB/DYRK subfamily.</text>
</comment>
<dbReference type="InterPro" id="IPR050494">
    <property type="entry name" value="Ser_Thr_dual-spec_kinase"/>
</dbReference>
<evidence type="ECO:0000256" key="5">
    <source>
        <dbReference type="ARBA" id="ARBA00022777"/>
    </source>
</evidence>
<dbReference type="Proteomes" id="UP000694941">
    <property type="component" value="Unplaced"/>
</dbReference>
<dbReference type="PROSITE" id="PS00107">
    <property type="entry name" value="PROTEIN_KINASE_ATP"/>
    <property type="match status" value="1"/>
</dbReference>
<dbReference type="InterPro" id="IPR000719">
    <property type="entry name" value="Prot_kinase_dom"/>
</dbReference>
<keyword evidence="4 7" id="KW-0547">Nucleotide-binding</keyword>
<dbReference type="InterPro" id="IPR017441">
    <property type="entry name" value="Protein_kinase_ATP_BS"/>
</dbReference>
<keyword evidence="5" id="KW-0418">Kinase</keyword>
<evidence type="ECO:0000256" key="1">
    <source>
        <dbReference type="ARBA" id="ARBA00008867"/>
    </source>
</evidence>
<evidence type="ECO:0000259" key="10">
    <source>
        <dbReference type="PROSITE" id="PS50011"/>
    </source>
</evidence>
<accession>A0ABM1T626</accession>
<dbReference type="PROSITE" id="PS00108">
    <property type="entry name" value="PROTEIN_KINASE_ST"/>
    <property type="match status" value="1"/>
</dbReference>
<dbReference type="RefSeq" id="XP_022251332.1">
    <property type="nucleotide sequence ID" value="XM_022395624.1"/>
</dbReference>
<dbReference type="GeneID" id="106467434"/>
<evidence type="ECO:0000313" key="11">
    <source>
        <dbReference type="Proteomes" id="UP000694941"/>
    </source>
</evidence>
<dbReference type="PANTHER" id="PTHR24058:SF22">
    <property type="entry name" value="DUAL SPECIFICITY TYROSINE-PHOSPHORYLATION-REGULATED KINASE 4"/>
    <property type="match status" value="1"/>
</dbReference>
<evidence type="ECO:0000256" key="9">
    <source>
        <dbReference type="SAM" id="MobiDB-lite"/>
    </source>
</evidence>
<feature type="compositionally biased region" description="Polar residues" evidence="9">
    <location>
        <begin position="358"/>
        <end position="367"/>
    </location>
</feature>
<dbReference type="SMART" id="SM00220">
    <property type="entry name" value="S_TKc"/>
    <property type="match status" value="1"/>
</dbReference>
<protein>
    <submittedName>
        <fullName evidence="12">Dual specificity tyrosine-phosphorylation-regulated kinase 2-like</fullName>
    </submittedName>
</protein>
<name>A0ABM1T626_LIMPO</name>
<keyword evidence="3" id="KW-0808">Transferase</keyword>
<dbReference type="InterPro" id="IPR011009">
    <property type="entry name" value="Kinase-like_dom_sf"/>
</dbReference>
<evidence type="ECO:0000256" key="2">
    <source>
        <dbReference type="ARBA" id="ARBA00022527"/>
    </source>
</evidence>
<dbReference type="Gene3D" id="1.10.510.10">
    <property type="entry name" value="Transferase(Phosphotransferase) domain 1"/>
    <property type="match status" value="1"/>
</dbReference>
<gene>
    <name evidence="12" type="primary">LOC106467434</name>
</gene>
<dbReference type="InterPro" id="IPR008271">
    <property type="entry name" value="Ser/Thr_kinase_AS"/>
</dbReference>
<dbReference type="PROSITE" id="PS50011">
    <property type="entry name" value="PROTEIN_KINASE_DOM"/>
    <property type="match status" value="1"/>
</dbReference>
<reference evidence="12" key="1">
    <citation type="submission" date="2025-08" db="UniProtKB">
        <authorList>
            <consortium name="RefSeq"/>
        </authorList>
    </citation>
    <scope>IDENTIFICATION</scope>
    <source>
        <tissue evidence="12">Muscle</tissue>
    </source>
</reference>
<evidence type="ECO:0000256" key="6">
    <source>
        <dbReference type="ARBA" id="ARBA00022840"/>
    </source>
</evidence>
<keyword evidence="6 7" id="KW-0067">ATP-binding</keyword>
<organism evidence="11 12">
    <name type="scientific">Limulus polyphemus</name>
    <name type="common">Atlantic horseshoe crab</name>
    <dbReference type="NCBI Taxonomy" id="6850"/>
    <lineage>
        <taxon>Eukaryota</taxon>
        <taxon>Metazoa</taxon>
        <taxon>Ecdysozoa</taxon>
        <taxon>Arthropoda</taxon>
        <taxon>Chelicerata</taxon>
        <taxon>Merostomata</taxon>
        <taxon>Xiphosura</taxon>
        <taxon>Limulidae</taxon>
        <taxon>Limulus</taxon>
    </lineage>
</organism>
<dbReference type="Gene3D" id="3.30.200.20">
    <property type="entry name" value="Phosphorylase Kinase, domain 1"/>
    <property type="match status" value="1"/>
</dbReference>
<sequence length="439" mass="50123">MPDTGPIAPTRMIIKNGTTKKLKVLVKYKFKRAREIVPKVLHDHLAYRFEILEVIGKGSFGQVIRALDHKTNQQVAVKIIRNKKRFHQQAVVEVKILELLAKKDKDGYHNVIHIIDHFYFRNHLCITFELMGLNLYELIKKNNYQGLSLGLIRRLTYSLVQCLCLLYRENVIHCDLKPENILLKQRGSSSIKVIDFGSSCFIQQRVYTYIQSRFYRAPEVILGVPYGPAIDMWSLGCILAELYTGFPLFPGENEADQLACIMEVIGPPPAEVLEVASRRRLFFDSKGNPRNITNSKGKKRRPGTKTLPLVLGCYEEQFVNFLTRCLNWNPEFRITPEEALNHKWIAECKAGRRERSGSKMSQVSTSTKESDPESRKSSTLKVPKCISISTRGRSIERRTSSKTSSEECLLLRPVESVDSNSGETQYLLEDSGTFLPPIL</sequence>
<keyword evidence="2 8" id="KW-0723">Serine/threonine-protein kinase</keyword>
<evidence type="ECO:0000256" key="8">
    <source>
        <dbReference type="RuleBase" id="RU000304"/>
    </source>
</evidence>
<evidence type="ECO:0000256" key="7">
    <source>
        <dbReference type="PROSITE-ProRule" id="PRU10141"/>
    </source>
</evidence>
<proteinExistence type="inferred from homology"/>
<feature type="binding site" evidence="7">
    <location>
        <position position="78"/>
    </location>
    <ligand>
        <name>ATP</name>
        <dbReference type="ChEBI" id="CHEBI:30616"/>
    </ligand>
</feature>
<dbReference type="SUPFAM" id="SSF56112">
    <property type="entry name" value="Protein kinase-like (PK-like)"/>
    <property type="match status" value="1"/>
</dbReference>
<evidence type="ECO:0000256" key="4">
    <source>
        <dbReference type="ARBA" id="ARBA00022741"/>
    </source>
</evidence>